<dbReference type="EMBL" id="CAJVPT010068971">
    <property type="protein sequence ID" value="CAG8777334.1"/>
    <property type="molecule type" value="Genomic_DNA"/>
</dbReference>
<reference evidence="1" key="1">
    <citation type="submission" date="2021-06" db="EMBL/GenBank/DDBJ databases">
        <authorList>
            <person name="Kallberg Y."/>
            <person name="Tangrot J."/>
            <person name="Rosling A."/>
        </authorList>
    </citation>
    <scope>NUCLEOTIDE SEQUENCE</scope>
    <source>
        <strain evidence="1">CL356</strain>
    </source>
</reference>
<accession>A0ACA9R4Z7</accession>
<organism evidence="1 2">
    <name type="scientific">Acaulospora colombiana</name>
    <dbReference type="NCBI Taxonomy" id="27376"/>
    <lineage>
        <taxon>Eukaryota</taxon>
        <taxon>Fungi</taxon>
        <taxon>Fungi incertae sedis</taxon>
        <taxon>Mucoromycota</taxon>
        <taxon>Glomeromycotina</taxon>
        <taxon>Glomeromycetes</taxon>
        <taxon>Diversisporales</taxon>
        <taxon>Acaulosporaceae</taxon>
        <taxon>Acaulospora</taxon>
    </lineage>
</organism>
<evidence type="ECO:0000313" key="1">
    <source>
        <dbReference type="EMBL" id="CAG8777334.1"/>
    </source>
</evidence>
<gene>
    <name evidence="1" type="ORF">ACOLOM_LOCUS14157</name>
</gene>
<evidence type="ECO:0000313" key="2">
    <source>
        <dbReference type="Proteomes" id="UP000789525"/>
    </source>
</evidence>
<sequence>ALATTLKGHAPAGKAKILLSSYAHNVISTSYREYESELTPLDEGDLCSPVEGSENILEEAVVAFLEELMARKGERYWKRAGNRRCGEQKEHWQRGL</sequence>
<comment type="caution">
    <text evidence="1">The sequence shown here is derived from an EMBL/GenBank/DDBJ whole genome shotgun (WGS) entry which is preliminary data.</text>
</comment>
<feature type="non-terminal residue" evidence="1">
    <location>
        <position position="1"/>
    </location>
</feature>
<name>A0ACA9R4Z7_9GLOM</name>
<proteinExistence type="predicted"/>
<dbReference type="Proteomes" id="UP000789525">
    <property type="component" value="Unassembled WGS sequence"/>
</dbReference>
<protein>
    <submittedName>
        <fullName evidence="1">2839_t:CDS:1</fullName>
    </submittedName>
</protein>
<feature type="non-terminal residue" evidence="1">
    <location>
        <position position="96"/>
    </location>
</feature>
<keyword evidence="2" id="KW-1185">Reference proteome</keyword>